<organism evidence="1 2">
    <name type="scientific">Luteibacter phage vB_LflM-Pluto</name>
    <dbReference type="NCBI Taxonomy" id="2948611"/>
    <lineage>
        <taxon>Viruses</taxon>
        <taxon>Duplodnaviria</taxon>
        <taxon>Heunggongvirae</taxon>
        <taxon>Uroviricota</taxon>
        <taxon>Caudoviricetes</taxon>
        <taxon>Lindbergviridae</taxon>
        <taxon>Plutovirus</taxon>
        <taxon>Plutovirus pluto</taxon>
    </lineage>
</organism>
<dbReference type="Pfam" id="PF11863">
    <property type="entry name" value="DUF3383"/>
    <property type="match status" value="1"/>
</dbReference>
<dbReference type="Proteomes" id="UP001056883">
    <property type="component" value="Segment"/>
</dbReference>
<sequence length="506" mass="53678">MISQSRYINIISGVGAGAAVAQRQLILRCMTQSTLLPPGIVAEFSTVDSVGSIFGTQSEEYKRAKAYLGFISKQVKRPQKISFARWVATAIAPMVVGDTTVKSLGALAAITTGELAIAVNGVAVPLSGVDLSTAETLTDVASLLQTAIRALANPQLTGATVTFNTNTNQFVLTGTVTGSGTITVSPTETADDLSQLLGLATTGTVNVTGQAADTPEDAVAKSAAISDNFGSFLFCTPSAPLQNAEIAAIASWNHAQNNKFMYTVATPITNIGALFGLCKGYSGFAINIIDPTKPNDFIEQSPAEILGATDYTQPGATQNYMFYQFGARNVTVNDDPTADVADANRANYIGATQSAGQQLAFYQRGLLCGDSTAAVDMNTYANEMWLKSDIAVTLLRFFLSVPRVPANESGEASLTAILQPVFDLAKTNGTFSAGKTLDATQQEYITTITGDPTAWRQVATIGWWFTIKIESYVNDNTNLTEWKANYTLVYSKDDAIRAVDGSDILI</sequence>
<dbReference type="InterPro" id="IPR021808">
    <property type="entry name" value="DUF3383"/>
</dbReference>
<evidence type="ECO:0008006" key="3">
    <source>
        <dbReference type="Google" id="ProtNLM"/>
    </source>
</evidence>
<dbReference type="EMBL" id="ON529861">
    <property type="protein sequence ID" value="USN16329.1"/>
    <property type="molecule type" value="Genomic_DNA"/>
</dbReference>
<gene>
    <name evidence="1" type="ORF">PLUTO_00130</name>
</gene>
<evidence type="ECO:0000313" key="2">
    <source>
        <dbReference type="Proteomes" id="UP001056883"/>
    </source>
</evidence>
<protein>
    <recommendedName>
        <fullName evidence="3">Tail sheath protein</fullName>
    </recommendedName>
</protein>
<keyword evidence="2" id="KW-1185">Reference proteome</keyword>
<evidence type="ECO:0000313" key="1">
    <source>
        <dbReference type="EMBL" id="USN16329.1"/>
    </source>
</evidence>
<accession>A0A9E7SM74</accession>
<proteinExistence type="predicted"/>
<name>A0A9E7SM74_9CAUD</name>
<reference evidence="1" key="1">
    <citation type="submission" date="2022-05" db="EMBL/GenBank/DDBJ databases">
        <authorList>
            <person name="Friedrich I."/>
            <person name="Poehlein A."/>
            <person name="Schneider D."/>
            <person name="Hertel R."/>
            <person name="Daniel R."/>
        </authorList>
    </citation>
    <scope>NUCLEOTIDE SEQUENCE</scope>
</reference>